<name>A0A397WAT5_9GLOM</name>
<dbReference type="Proteomes" id="UP000266673">
    <property type="component" value="Unassembled WGS sequence"/>
</dbReference>
<dbReference type="CDD" id="cd00075">
    <property type="entry name" value="HATPase"/>
    <property type="match status" value="1"/>
</dbReference>
<dbReference type="Gene3D" id="3.30.565.10">
    <property type="entry name" value="Histidine kinase-like ATPase, C-terminal domain"/>
    <property type="match status" value="1"/>
</dbReference>
<organism evidence="1 2">
    <name type="scientific">Gigaspora rosea</name>
    <dbReference type="NCBI Taxonomy" id="44941"/>
    <lineage>
        <taxon>Eukaryota</taxon>
        <taxon>Fungi</taxon>
        <taxon>Fungi incertae sedis</taxon>
        <taxon>Mucoromycota</taxon>
        <taxon>Glomeromycotina</taxon>
        <taxon>Glomeromycetes</taxon>
        <taxon>Diversisporales</taxon>
        <taxon>Gigasporaceae</taxon>
        <taxon>Gigaspora</taxon>
    </lineage>
</organism>
<dbReference type="GO" id="GO:0016772">
    <property type="term" value="F:transferase activity, transferring phosphorus-containing groups"/>
    <property type="evidence" value="ECO:0007669"/>
    <property type="project" value="InterPro"/>
</dbReference>
<dbReference type="InterPro" id="IPR004358">
    <property type="entry name" value="Sig_transdc_His_kin-like_C"/>
</dbReference>
<dbReference type="STRING" id="44941.A0A397WAT5"/>
<evidence type="ECO:0000313" key="1">
    <source>
        <dbReference type="EMBL" id="RIB28826.1"/>
    </source>
</evidence>
<keyword evidence="2" id="KW-1185">Reference proteome</keyword>
<evidence type="ECO:0008006" key="3">
    <source>
        <dbReference type="Google" id="ProtNLM"/>
    </source>
</evidence>
<proteinExistence type="predicted"/>
<dbReference type="AlphaFoldDB" id="A0A397WAT5"/>
<protein>
    <recommendedName>
        <fullName evidence="3">Histidine kinase/HSP90-like ATPase domain-containing protein</fullName>
    </recommendedName>
</protein>
<gene>
    <name evidence="1" type="ORF">C2G38_2156932</name>
</gene>
<dbReference type="InterPro" id="IPR036890">
    <property type="entry name" value="HATPase_C_sf"/>
</dbReference>
<dbReference type="PRINTS" id="PR00344">
    <property type="entry name" value="BCTRLSENSOR"/>
</dbReference>
<sequence length="72" mass="8246">MVVLEVSDTGIGIPEFAFPNIFQHFYRVESQGGDITVTSVVNQETTFKYWFPTGCEHLLIDQMCSNKMEKQI</sequence>
<dbReference type="EMBL" id="QKWP01000054">
    <property type="protein sequence ID" value="RIB28826.1"/>
    <property type="molecule type" value="Genomic_DNA"/>
</dbReference>
<dbReference type="SUPFAM" id="SSF55874">
    <property type="entry name" value="ATPase domain of HSP90 chaperone/DNA topoisomerase II/histidine kinase"/>
    <property type="match status" value="1"/>
</dbReference>
<dbReference type="OrthoDB" id="10266508at2759"/>
<reference evidence="1 2" key="1">
    <citation type="submission" date="2018-06" db="EMBL/GenBank/DDBJ databases">
        <title>Comparative genomics reveals the genomic features of Rhizophagus irregularis, R. cerebriforme, R. diaphanum and Gigaspora rosea, and their symbiotic lifestyle signature.</title>
        <authorList>
            <person name="Morin E."/>
            <person name="San Clemente H."/>
            <person name="Chen E.C.H."/>
            <person name="De La Providencia I."/>
            <person name="Hainaut M."/>
            <person name="Kuo A."/>
            <person name="Kohler A."/>
            <person name="Murat C."/>
            <person name="Tang N."/>
            <person name="Roy S."/>
            <person name="Loubradou J."/>
            <person name="Henrissat B."/>
            <person name="Grigoriev I.V."/>
            <person name="Corradi N."/>
            <person name="Roux C."/>
            <person name="Martin F.M."/>
        </authorList>
    </citation>
    <scope>NUCLEOTIDE SEQUENCE [LARGE SCALE GENOMIC DNA]</scope>
    <source>
        <strain evidence="1 2">DAOM 194757</strain>
    </source>
</reference>
<comment type="caution">
    <text evidence="1">The sequence shown here is derived from an EMBL/GenBank/DDBJ whole genome shotgun (WGS) entry which is preliminary data.</text>
</comment>
<accession>A0A397WAT5</accession>
<evidence type="ECO:0000313" key="2">
    <source>
        <dbReference type="Proteomes" id="UP000266673"/>
    </source>
</evidence>